<dbReference type="Pfam" id="PF07727">
    <property type="entry name" value="RVT_2"/>
    <property type="match status" value="1"/>
</dbReference>
<keyword evidence="5" id="KW-1185">Reference proteome</keyword>
<organism evidence="4 5">
    <name type="scientific">Tetracentron sinense</name>
    <name type="common">Spur-leaf</name>
    <dbReference type="NCBI Taxonomy" id="13715"/>
    <lineage>
        <taxon>Eukaryota</taxon>
        <taxon>Viridiplantae</taxon>
        <taxon>Streptophyta</taxon>
        <taxon>Embryophyta</taxon>
        <taxon>Tracheophyta</taxon>
        <taxon>Spermatophyta</taxon>
        <taxon>Magnoliopsida</taxon>
        <taxon>Trochodendrales</taxon>
        <taxon>Trochodendraceae</taxon>
        <taxon>Tetracentron</taxon>
    </lineage>
</organism>
<dbReference type="EMBL" id="JABCRI010000003">
    <property type="protein sequence ID" value="KAF8409152.1"/>
    <property type="molecule type" value="Genomic_DNA"/>
</dbReference>
<dbReference type="AlphaFoldDB" id="A0A834ZMS7"/>
<dbReference type="PANTHER" id="PTHR11439">
    <property type="entry name" value="GAG-POL-RELATED RETROTRANSPOSON"/>
    <property type="match status" value="1"/>
</dbReference>
<evidence type="ECO:0008006" key="6">
    <source>
        <dbReference type="Google" id="ProtNLM"/>
    </source>
</evidence>
<dbReference type="OrthoDB" id="1740642at2759"/>
<proteinExistence type="predicted"/>
<dbReference type="SUPFAM" id="SSF56672">
    <property type="entry name" value="DNA/RNA polymerases"/>
    <property type="match status" value="1"/>
</dbReference>
<dbReference type="Pfam" id="PF25597">
    <property type="entry name" value="SH3_retrovirus"/>
    <property type="match status" value="1"/>
</dbReference>
<evidence type="ECO:0000259" key="3">
    <source>
        <dbReference type="Pfam" id="PF25597"/>
    </source>
</evidence>
<dbReference type="Proteomes" id="UP000655225">
    <property type="component" value="Unassembled WGS sequence"/>
</dbReference>
<dbReference type="InterPro" id="IPR043502">
    <property type="entry name" value="DNA/RNA_pol_sf"/>
</dbReference>
<protein>
    <recommendedName>
        <fullName evidence="6">Reverse transcriptase Ty1/copia-type domain-containing protein</fullName>
    </recommendedName>
</protein>
<evidence type="ECO:0000313" key="4">
    <source>
        <dbReference type="EMBL" id="KAF8409152.1"/>
    </source>
</evidence>
<feature type="domain" description="Reverse transcriptase Ty1/copia-type" evidence="2">
    <location>
        <begin position="166"/>
        <end position="243"/>
    </location>
</feature>
<evidence type="ECO:0000259" key="2">
    <source>
        <dbReference type="Pfam" id="PF07727"/>
    </source>
</evidence>
<feature type="domain" description="Retroviral polymerase SH3-like" evidence="3">
    <location>
        <begin position="49"/>
        <end position="112"/>
    </location>
</feature>
<reference evidence="4 5" key="1">
    <citation type="submission" date="2020-04" db="EMBL/GenBank/DDBJ databases">
        <title>Plant Genome Project.</title>
        <authorList>
            <person name="Zhang R.-G."/>
        </authorList>
    </citation>
    <scope>NUCLEOTIDE SEQUENCE [LARGE SCALE GENOMIC DNA]</scope>
    <source>
        <strain evidence="4">YNK0</strain>
        <tissue evidence="4">Leaf</tissue>
    </source>
</reference>
<feature type="region of interest" description="Disordered" evidence="1">
    <location>
        <begin position="547"/>
        <end position="583"/>
    </location>
</feature>
<feature type="region of interest" description="Disordered" evidence="1">
    <location>
        <begin position="476"/>
        <end position="501"/>
    </location>
</feature>
<gene>
    <name evidence="4" type="ORF">HHK36_005225</name>
</gene>
<name>A0A834ZMS7_TETSI</name>
<feature type="compositionally biased region" description="Polar residues" evidence="1">
    <location>
        <begin position="132"/>
        <end position="152"/>
    </location>
</feature>
<feature type="region of interest" description="Disordered" evidence="1">
    <location>
        <begin position="125"/>
        <end position="154"/>
    </location>
</feature>
<sequence>MPLPTLELDGREQGWTELGCPTKSVKNQTPQEAWSGYKPSVSHLKIFGCIAYAQVPEAKRKKLDDRDEKCIFIGYSEKSKAYKLYNPLTNKVVVSRDVIFSEEETWNWDKEEKIKENQIEIEEQEADHGEQNQENMRQTISTPAPHASSSIVRRSPDARLITPEACLYVDDLLFTGNSQEMFDKFKHAMFKEFEMTDYGLMSYFLGIEVRQQADCILISQKRNAMELLKKFRLDGCNTVSTPVAMGSKLTKEGEGKTVDSTLFKSLIGSLRYFTITRPDIVYGVGLLSRYMEIPKESHWLAAKTILRYISGTLKFGLFYSYNEDAELYGYSDSDWGGDQDERKSTTGMLGTKTSTWDTTREANAYGWTETSSSIFSDEQVCKLTIVDGEEEKLVFQKYAEMVFDKYVNNTIKVAPLKEDRFLRNRGGLYQNGYPVQGSIGNGRNRPTFNSLQQPNIPAMRYPISGVPPPHQPFKKAGNSPTIDSKEAARRGSNTQNGRAWNMSWKISPGNGVEAVPSNGVKAYSNERSFTVSKELVQFQEYEQWKESRNTIDMPFVPNNRASDKGLPAQLSKPRMKVNTEKPK</sequence>
<dbReference type="InterPro" id="IPR013103">
    <property type="entry name" value="RVT_2"/>
</dbReference>
<comment type="caution">
    <text evidence="4">The sequence shown here is derived from an EMBL/GenBank/DDBJ whole genome shotgun (WGS) entry which is preliminary data.</text>
</comment>
<evidence type="ECO:0000256" key="1">
    <source>
        <dbReference type="SAM" id="MobiDB-lite"/>
    </source>
</evidence>
<evidence type="ECO:0000313" key="5">
    <source>
        <dbReference type="Proteomes" id="UP000655225"/>
    </source>
</evidence>
<dbReference type="PANTHER" id="PTHR11439:SF517">
    <property type="entry name" value="CYSTEINE-RICH RLK (RECEPTOR-LIKE PROTEIN KINASE) 8"/>
    <property type="match status" value="1"/>
</dbReference>
<accession>A0A834ZMS7</accession>
<dbReference type="InterPro" id="IPR057670">
    <property type="entry name" value="SH3_retrovirus"/>
</dbReference>